<dbReference type="CDD" id="cd02933">
    <property type="entry name" value="OYE_like_FMN"/>
    <property type="match status" value="1"/>
</dbReference>
<dbReference type="PANTHER" id="PTHR22893">
    <property type="entry name" value="NADH OXIDOREDUCTASE-RELATED"/>
    <property type="match status" value="1"/>
</dbReference>
<dbReference type="SUPFAM" id="SSF51395">
    <property type="entry name" value="FMN-linked oxidoreductases"/>
    <property type="match status" value="1"/>
</dbReference>
<dbReference type="InterPro" id="IPR045247">
    <property type="entry name" value="Oye-like"/>
</dbReference>
<comment type="caution">
    <text evidence="2">The sequence shown here is derived from an EMBL/GenBank/DDBJ whole genome shotgun (WGS) entry which is preliminary data.</text>
</comment>
<proteinExistence type="predicted"/>
<name>A0A4Z0ADA8_9AGAM</name>
<sequence length="344" mass="38201">MSTSKLFQPIKVGDLELQHRVVMAPLTRFRANAAHEHCEAAIEYYAQRASIPGSLIVSEATFIAPEAGGYPCVPGIWTDAQVARWKNIVDAVHSKGSYIVLQLWALGRMASAELLEVEGPYPVISSGNVQVDAQHAHPRALTVAEIQDYLRKYAQAAKNAVEGAGFDGVEIHGAHGYLIDQFFQSGINNRTDEYGGSIDNRIRADGYFAVGKRMEDPMATFGEFVRRLRTNHPDFAYLHVVEPRINGEDFQAVVTETNEPLRQIWAPKPFIAAGGFTREEAIKAADEKDILVAFGRHYISNPDLPLRLKAGHPLMKYNRATFYTNGPDAIEGYTDYPFYTEAQA</sequence>
<dbReference type="GO" id="GO:0010181">
    <property type="term" value="F:FMN binding"/>
    <property type="evidence" value="ECO:0007669"/>
    <property type="project" value="InterPro"/>
</dbReference>
<dbReference type="Pfam" id="PF00724">
    <property type="entry name" value="Oxidored_FMN"/>
    <property type="match status" value="1"/>
</dbReference>
<protein>
    <recommendedName>
        <fullName evidence="1">NADH:flavin oxidoreductase/NADH oxidase N-terminal domain-containing protein</fullName>
    </recommendedName>
</protein>
<accession>A0A4Z0ADA8</accession>
<dbReference type="Proteomes" id="UP000298061">
    <property type="component" value="Unassembled WGS sequence"/>
</dbReference>
<reference evidence="2 3" key="1">
    <citation type="submission" date="2019-02" db="EMBL/GenBank/DDBJ databases">
        <title>Genome sequencing of the rare red list fungi Hericium alpestre (H. flagellum).</title>
        <authorList>
            <person name="Buettner E."/>
            <person name="Kellner H."/>
        </authorList>
    </citation>
    <scope>NUCLEOTIDE SEQUENCE [LARGE SCALE GENOMIC DNA]</scope>
    <source>
        <strain evidence="2 3">DSM 108284</strain>
    </source>
</reference>
<gene>
    <name evidence="2" type="ORF">EWM64_g111</name>
</gene>
<keyword evidence="3" id="KW-1185">Reference proteome</keyword>
<evidence type="ECO:0000313" key="3">
    <source>
        <dbReference type="Proteomes" id="UP000298061"/>
    </source>
</evidence>
<organism evidence="2 3">
    <name type="scientific">Hericium alpestre</name>
    <dbReference type="NCBI Taxonomy" id="135208"/>
    <lineage>
        <taxon>Eukaryota</taxon>
        <taxon>Fungi</taxon>
        <taxon>Dikarya</taxon>
        <taxon>Basidiomycota</taxon>
        <taxon>Agaricomycotina</taxon>
        <taxon>Agaricomycetes</taxon>
        <taxon>Russulales</taxon>
        <taxon>Hericiaceae</taxon>
        <taxon>Hericium</taxon>
    </lineage>
</organism>
<dbReference type="AlphaFoldDB" id="A0A4Z0ADA8"/>
<dbReference type="OrthoDB" id="276546at2759"/>
<evidence type="ECO:0000313" key="2">
    <source>
        <dbReference type="EMBL" id="TFY83928.1"/>
    </source>
</evidence>
<dbReference type="STRING" id="135208.A0A4Z0ADA8"/>
<feature type="domain" description="NADH:flavin oxidoreductase/NADH oxidase N-terminal" evidence="1">
    <location>
        <begin position="5"/>
        <end position="203"/>
    </location>
</feature>
<dbReference type="Gene3D" id="3.20.20.70">
    <property type="entry name" value="Aldolase class I"/>
    <property type="match status" value="2"/>
</dbReference>
<dbReference type="InterPro" id="IPR013785">
    <property type="entry name" value="Aldolase_TIM"/>
</dbReference>
<dbReference type="PANTHER" id="PTHR22893:SF91">
    <property type="entry name" value="NADPH DEHYDROGENASE 2-RELATED"/>
    <property type="match status" value="1"/>
</dbReference>
<dbReference type="EMBL" id="SFCI01000004">
    <property type="protein sequence ID" value="TFY83928.1"/>
    <property type="molecule type" value="Genomic_DNA"/>
</dbReference>
<dbReference type="GO" id="GO:0016491">
    <property type="term" value="F:oxidoreductase activity"/>
    <property type="evidence" value="ECO:0007669"/>
    <property type="project" value="InterPro"/>
</dbReference>
<evidence type="ECO:0000259" key="1">
    <source>
        <dbReference type="Pfam" id="PF00724"/>
    </source>
</evidence>
<dbReference type="InterPro" id="IPR001155">
    <property type="entry name" value="OxRdtase_FMN_N"/>
</dbReference>